<dbReference type="Proteomes" id="UP000193218">
    <property type="component" value="Unassembled WGS sequence"/>
</dbReference>
<dbReference type="OrthoDB" id="2562681at2759"/>
<dbReference type="STRING" id="4999.A0A1Y1UAE0"/>
<feature type="region of interest" description="Disordered" evidence="1">
    <location>
        <begin position="94"/>
        <end position="123"/>
    </location>
</feature>
<gene>
    <name evidence="3" type="ORF">BD324DRAFT_111993</name>
</gene>
<feature type="region of interest" description="Disordered" evidence="1">
    <location>
        <begin position="26"/>
        <end position="54"/>
    </location>
</feature>
<comment type="caution">
    <text evidence="3">The sequence shown here is derived from an EMBL/GenBank/DDBJ whole genome shotgun (WGS) entry which is preliminary data.</text>
</comment>
<dbReference type="Pfam" id="PF04774">
    <property type="entry name" value="HABP4_PAI-RBP1"/>
    <property type="match status" value="1"/>
</dbReference>
<evidence type="ECO:0000259" key="2">
    <source>
        <dbReference type="Pfam" id="PF04774"/>
    </source>
</evidence>
<keyword evidence="4" id="KW-1185">Reference proteome</keyword>
<dbReference type="EMBL" id="NBSH01000012">
    <property type="protein sequence ID" value="ORX35003.1"/>
    <property type="molecule type" value="Genomic_DNA"/>
</dbReference>
<sequence length="223" mass="24343">MTCGSHIHCAQRNQSTLALLKDRHSRSGLASKSETMRKNGAGAHNWGSYQQEGEYELEADQDVRLETDADALANGHEEDDLQALELDDGAQGAFMDRHDDTLGPLPSDNNNNANKQNHQEGGENKDLMKEAIAASPSDSMSSFDSFEAVKRPGRRLSNVSDQERERARVYREGVMHKPSGSIDLANIARTSYGIAQSPPSVSYLGTSPTKAKVSSRHANYARG</sequence>
<dbReference type="AlphaFoldDB" id="A0A1Y1UAE0"/>
<evidence type="ECO:0000313" key="3">
    <source>
        <dbReference type="EMBL" id="ORX35003.1"/>
    </source>
</evidence>
<protein>
    <recommendedName>
        <fullName evidence="2">Hyaluronan/mRNA-binding protein domain-containing protein</fullName>
    </recommendedName>
</protein>
<reference evidence="3 4" key="1">
    <citation type="submission" date="2017-03" db="EMBL/GenBank/DDBJ databases">
        <title>Widespread Adenine N6-methylation of Active Genes in Fungi.</title>
        <authorList>
            <consortium name="DOE Joint Genome Institute"/>
            <person name="Mondo S.J."/>
            <person name="Dannebaum R.O."/>
            <person name="Kuo R.C."/>
            <person name="Louie K.B."/>
            <person name="Bewick A.J."/>
            <person name="Labutti K."/>
            <person name="Haridas S."/>
            <person name="Kuo A."/>
            <person name="Salamov A."/>
            <person name="Ahrendt S.R."/>
            <person name="Lau R."/>
            <person name="Bowen B.P."/>
            <person name="Lipzen A."/>
            <person name="Sullivan W."/>
            <person name="Andreopoulos W.B."/>
            <person name="Clum A."/>
            <person name="Lindquist E."/>
            <person name="Daum C."/>
            <person name="Northen T.R."/>
            <person name="Ramamoorthy G."/>
            <person name="Schmitz R.J."/>
            <person name="Gryganskyi A."/>
            <person name="Culley D."/>
            <person name="Magnuson J."/>
            <person name="James T.Y."/>
            <person name="O'Malley M.A."/>
            <person name="Stajich J.E."/>
            <person name="Spatafora J.W."/>
            <person name="Visel A."/>
            <person name="Grigoriev I.V."/>
        </authorList>
    </citation>
    <scope>NUCLEOTIDE SEQUENCE [LARGE SCALE GENOMIC DNA]</scope>
    <source>
        <strain evidence="3 4">NRRL Y-17943</strain>
    </source>
</reference>
<accession>A0A1Y1UAE0</accession>
<evidence type="ECO:0000256" key="1">
    <source>
        <dbReference type="SAM" id="MobiDB-lite"/>
    </source>
</evidence>
<feature type="domain" description="Hyaluronan/mRNA-binding protein" evidence="2">
    <location>
        <begin position="22"/>
        <end position="78"/>
    </location>
</feature>
<evidence type="ECO:0000313" key="4">
    <source>
        <dbReference type="Proteomes" id="UP000193218"/>
    </source>
</evidence>
<dbReference type="InParanoid" id="A0A1Y1UAE0"/>
<dbReference type="InterPro" id="IPR006861">
    <property type="entry name" value="HABP4_PAIRBP1-bd"/>
</dbReference>
<name>A0A1Y1UAE0_9TREE</name>
<dbReference type="RefSeq" id="XP_021869219.1">
    <property type="nucleotide sequence ID" value="XM_022011935.1"/>
</dbReference>
<dbReference type="GeneID" id="33553743"/>
<proteinExistence type="predicted"/>
<organism evidence="3 4">
    <name type="scientific">Kockovaella imperatae</name>
    <dbReference type="NCBI Taxonomy" id="4999"/>
    <lineage>
        <taxon>Eukaryota</taxon>
        <taxon>Fungi</taxon>
        <taxon>Dikarya</taxon>
        <taxon>Basidiomycota</taxon>
        <taxon>Agaricomycotina</taxon>
        <taxon>Tremellomycetes</taxon>
        <taxon>Tremellales</taxon>
        <taxon>Cuniculitremaceae</taxon>
        <taxon>Kockovaella</taxon>
    </lineage>
</organism>